<evidence type="ECO:0000259" key="2">
    <source>
        <dbReference type="Pfam" id="PF07687"/>
    </source>
</evidence>
<dbReference type="InterPro" id="IPR036264">
    <property type="entry name" value="Bact_exopeptidase_dim_dom"/>
</dbReference>
<evidence type="ECO:0000313" key="3">
    <source>
        <dbReference type="EMBL" id="NHN85994.1"/>
    </source>
</evidence>
<dbReference type="SUPFAM" id="SSF53187">
    <property type="entry name" value="Zn-dependent exopeptidases"/>
    <property type="match status" value="1"/>
</dbReference>
<dbReference type="PANTHER" id="PTHR30575:SF3">
    <property type="entry name" value="PEPTIDASE M20 DIMERISATION DOMAIN-CONTAINING PROTEIN"/>
    <property type="match status" value="1"/>
</dbReference>
<keyword evidence="4" id="KW-1185">Reference proteome</keyword>
<feature type="domain" description="Peptidase M20 dimerisation" evidence="2">
    <location>
        <begin position="224"/>
        <end position="310"/>
    </location>
</feature>
<protein>
    <submittedName>
        <fullName evidence="3">Amidohydrolase</fullName>
    </submittedName>
</protein>
<gene>
    <name evidence="3" type="ORF">GOB93_15290</name>
</gene>
<organism evidence="3 4">
    <name type="scientific">Acetobacter musti</name>
    <dbReference type="NCBI Taxonomy" id="864732"/>
    <lineage>
        <taxon>Bacteria</taxon>
        <taxon>Pseudomonadati</taxon>
        <taxon>Pseudomonadota</taxon>
        <taxon>Alphaproteobacteria</taxon>
        <taxon>Acetobacterales</taxon>
        <taxon>Acetobacteraceae</taxon>
        <taxon>Acetobacter</taxon>
    </lineage>
</organism>
<dbReference type="Proteomes" id="UP000635278">
    <property type="component" value="Unassembled WGS sequence"/>
</dbReference>
<dbReference type="SUPFAM" id="SSF55031">
    <property type="entry name" value="Bacterial exopeptidase dimerisation domain"/>
    <property type="match status" value="1"/>
</dbReference>
<accession>A0ABX0JS14</accession>
<keyword evidence="1" id="KW-0378">Hydrolase</keyword>
<dbReference type="Pfam" id="PF07687">
    <property type="entry name" value="M20_dimer"/>
    <property type="match status" value="1"/>
</dbReference>
<dbReference type="InterPro" id="IPR011650">
    <property type="entry name" value="Peptidase_M20_dimer"/>
</dbReference>
<name>A0ABX0JS14_9PROT</name>
<dbReference type="InterPro" id="IPR052030">
    <property type="entry name" value="Peptidase_M20/M20A_hydrolases"/>
</dbReference>
<evidence type="ECO:0000313" key="4">
    <source>
        <dbReference type="Proteomes" id="UP000635278"/>
    </source>
</evidence>
<dbReference type="InterPro" id="IPR017439">
    <property type="entry name" value="Amidohydrolase"/>
</dbReference>
<proteinExistence type="predicted"/>
<reference evidence="3 4" key="1">
    <citation type="journal article" date="2020" name="Int. J. Syst. Evol. Microbiol.">
        <title>Novel acetic acid bacteria from cider fermentations: Acetobacter conturbans sp. nov. and Acetobacter fallax sp. nov.</title>
        <authorList>
            <person name="Sombolestani A.S."/>
            <person name="Cleenwerck I."/>
            <person name="Cnockaert M."/>
            <person name="Borremans W."/>
            <person name="Wieme A.D."/>
            <person name="De Vuyst L."/>
            <person name="Vandamme P."/>
        </authorList>
    </citation>
    <scope>NUCLEOTIDE SEQUENCE [LARGE SCALE GENOMIC DNA]</scope>
    <source>
        <strain evidence="3 4">LMG 30640</strain>
    </source>
</reference>
<dbReference type="PANTHER" id="PTHR30575">
    <property type="entry name" value="PEPTIDASE M20"/>
    <property type="match status" value="1"/>
</dbReference>
<dbReference type="InterPro" id="IPR002933">
    <property type="entry name" value="Peptidase_M20"/>
</dbReference>
<dbReference type="EMBL" id="WOTB01000024">
    <property type="protein sequence ID" value="NHN85994.1"/>
    <property type="molecule type" value="Genomic_DNA"/>
</dbReference>
<dbReference type="Pfam" id="PF01546">
    <property type="entry name" value="Peptidase_M20"/>
    <property type="match status" value="1"/>
</dbReference>
<sequence length="419" mass="44255">MEFPHDVIGMRRALHRFPERGFLEYRTASCVAERLAELGYTLRVGPEVMRTEAMLAPPSTAEVMAAQKAALAAGALPKWIERMPGGQTAVVAEMRRGTGPVIALRFDMDALPVGEITGPDHFPARNGFASACPGTMHACGHDGHTAIGLAVAAALALPASSWKGTLRLIFQPAEEGGRGALPLVEAGVVDDVDLFFTGHLGCLLPSGQIALAACGFLWAVKQDVIFRGTPAHAAMAPQKGRNALLAAASATMALYAMPRDGNGVTHVNVGTLRAGTARNVVPSTAVMEIEYRGETEEILETLARKAGNILRGAAQMQDVEVETILRGRTIGAVSDPEIRQRVAEAARKAGVETVIDEWPIGGGDDATYLMRRVQERGGHAGYCLIGADLAGGHHADNFDFDENALPVAVKLFTALAEAA</sequence>
<dbReference type="PIRSF" id="PIRSF005962">
    <property type="entry name" value="Pept_M20D_amidohydro"/>
    <property type="match status" value="1"/>
</dbReference>
<dbReference type="NCBIfam" id="TIGR01891">
    <property type="entry name" value="amidohydrolases"/>
    <property type="match status" value="1"/>
</dbReference>
<evidence type="ECO:0000256" key="1">
    <source>
        <dbReference type="ARBA" id="ARBA00022801"/>
    </source>
</evidence>
<dbReference type="Gene3D" id="3.40.630.10">
    <property type="entry name" value="Zn peptidases"/>
    <property type="match status" value="2"/>
</dbReference>
<comment type="caution">
    <text evidence="3">The sequence shown here is derived from an EMBL/GenBank/DDBJ whole genome shotgun (WGS) entry which is preliminary data.</text>
</comment>